<dbReference type="EMBL" id="JAEAOA010001522">
    <property type="protein sequence ID" value="KAK3583446.1"/>
    <property type="molecule type" value="Genomic_DNA"/>
</dbReference>
<dbReference type="Proteomes" id="UP001195483">
    <property type="component" value="Unassembled WGS sequence"/>
</dbReference>
<comment type="caution">
    <text evidence="2">The sequence shown here is derived from an EMBL/GenBank/DDBJ whole genome shotgun (WGS) entry which is preliminary data.</text>
</comment>
<evidence type="ECO:0000256" key="1">
    <source>
        <dbReference type="SAM" id="MobiDB-lite"/>
    </source>
</evidence>
<accession>A0AAE0S157</accession>
<reference evidence="2" key="3">
    <citation type="submission" date="2023-05" db="EMBL/GenBank/DDBJ databases">
        <authorList>
            <person name="Smith C.H."/>
        </authorList>
    </citation>
    <scope>NUCLEOTIDE SEQUENCE</scope>
    <source>
        <strain evidence="2">CHS0354</strain>
        <tissue evidence="2">Mantle</tissue>
    </source>
</reference>
<protein>
    <submittedName>
        <fullName evidence="2">Uncharacterized protein</fullName>
    </submittedName>
</protein>
<name>A0AAE0S157_9BIVA</name>
<gene>
    <name evidence="2" type="ORF">CHS0354_025578</name>
</gene>
<reference evidence="2" key="1">
    <citation type="journal article" date="2021" name="Genome Biol. Evol.">
        <title>A High-Quality Reference Genome for a Parasitic Bivalve with Doubly Uniparental Inheritance (Bivalvia: Unionida).</title>
        <authorList>
            <person name="Smith C.H."/>
        </authorList>
    </citation>
    <scope>NUCLEOTIDE SEQUENCE</scope>
    <source>
        <strain evidence="2">CHS0354</strain>
    </source>
</reference>
<evidence type="ECO:0000313" key="3">
    <source>
        <dbReference type="Proteomes" id="UP001195483"/>
    </source>
</evidence>
<feature type="region of interest" description="Disordered" evidence="1">
    <location>
        <begin position="27"/>
        <end position="74"/>
    </location>
</feature>
<organism evidence="2 3">
    <name type="scientific">Potamilus streckersoni</name>
    <dbReference type="NCBI Taxonomy" id="2493646"/>
    <lineage>
        <taxon>Eukaryota</taxon>
        <taxon>Metazoa</taxon>
        <taxon>Spiralia</taxon>
        <taxon>Lophotrochozoa</taxon>
        <taxon>Mollusca</taxon>
        <taxon>Bivalvia</taxon>
        <taxon>Autobranchia</taxon>
        <taxon>Heteroconchia</taxon>
        <taxon>Palaeoheterodonta</taxon>
        <taxon>Unionida</taxon>
        <taxon>Unionoidea</taxon>
        <taxon>Unionidae</taxon>
        <taxon>Ambleminae</taxon>
        <taxon>Lampsilini</taxon>
        <taxon>Potamilus</taxon>
    </lineage>
</organism>
<proteinExistence type="predicted"/>
<dbReference type="AlphaFoldDB" id="A0AAE0S157"/>
<reference evidence="2" key="2">
    <citation type="journal article" date="2021" name="Genome Biol. Evol.">
        <title>Developing a high-quality reference genome for a parasitic bivalve with doubly uniparental inheritance (Bivalvia: Unionida).</title>
        <authorList>
            <person name="Smith C.H."/>
        </authorList>
    </citation>
    <scope>NUCLEOTIDE SEQUENCE</scope>
    <source>
        <strain evidence="2">CHS0354</strain>
        <tissue evidence="2">Mantle</tissue>
    </source>
</reference>
<sequence>MRISRVPVEINEEIFYIKEDLDIIMENGQSSSSDASTTELTVDKDKDEEDTNLESNSPGSESVPKKEESCWPAKAQGKLYSGSFERT</sequence>
<feature type="compositionally biased region" description="Polar residues" evidence="1">
    <location>
        <begin position="27"/>
        <end position="40"/>
    </location>
</feature>
<keyword evidence="3" id="KW-1185">Reference proteome</keyword>
<evidence type="ECO:0000313" key="2">
    <source>
        <dbReference type="EMBL" id="KAK3583446.1"/>
    </source>
</evidence>